<proteinExistence type="predicted"/>
<organism evidence="1">
    <name type="scientific">Arundo donax</name>
    <name type="common">Giant reed</name>
    <name type="synonym">Donax arundinaceus</name>
    <dbReference type="NCBI Taxonomy" id="35708"/>
    <lineage>
        <taxon>Eukaryota</taxon>
        <taxon>Viridiplantae</taxon>
        <taxon>Streptophyta</taxon>
        <taxon>Embryophyta</taxon>
        <taxon>Tracheophyta</taxon>
        <taxon>Spermatophyta</taxon>
        <taxon>Magnoliopsida</taxon>
        <taxon>Liliopsida</taxon>
        <taxon>Poales</taxon>
        <taxon>Poaceae</taxon>
        <taxon>PACMAD clade</taxon>
        <taxon>Arundinoideae</taxon>
        <taxon>Arundineae</taxon>
        <taxon>Arundo</taxon>
    </lineage>
</organism>
<accession>A0A0A9D353</accession>
<reference evidence="1" key="2">
    <citation type="journal article" date="2015" name="Data Brief">
        <title>Shoot transcriptome of the giant reed, Arundo donax.</title>
        <authorList>
            <person name="Barrero R.A."/>
            <person name="Guerrero F.D."/>
            <person name="Moolhuijzen P."/>
            <person name="Goolsby J.A."/>
            <person name="Tidwell J."/>
            <person name="Bellgard S.E."/>
            <person name="Bellgard M.I."/>
        </authorList>
    </citation>
    <scope>NUCLEOTIDE SEQUENCE</scope>
    <source>
        <tissue evidence="1">Shoot tissue taken approximately 20 cm above the soil surface</tissue>
    </source>
</reference>
<reference evidence="1" key="1">
    <citation type="submission" date="2014-09" db="EMBL/GenBank/DDBJ databases">
        <authorList>
            <person name="Magalhaes I.L.F."/>
            <person name="Oliveira U."/>
            <person name="Santos F.R."/>
            <person name="Vidigal T.H.D.A."/>
            <person name="Brescovit A.D."/>
            <person name="Santos A.J."/>
        </authorList>
    </citation>
    <scope>NUCLEOTIDE SEQUENCE</scope>
    <source>
        <tissue evidence="1">Shoot tissue taken approximately 20 cm above the soil surface</tissue>
    </source>
</reference>
<dbReference type="AlphaFoldDB" id="A0A0A9D353"/>
<sequence>MTIVFHEATSFTVILLKIFEAVSSIPPLVYKSSSELTRKG</sequence>
<dbReference type="EMBL" id="GBRH01215639">
    <property type="protein sequence ID" value="JAD82256.1"/>
    <property type="molecule type" value="Transcribed_RNA"/>
</dbReference>
<evidence type="ECO:0000313" key="1">
    <source>
        <dbReference type="EMBL" id="JAD82256.1"/>
    </source>
</evidence>
<protein>
    <submittedName>
        <fullName evidence="1">Uncharacterized protein</fullName>
    </submittedName>
</protein>
<name>A0A0A9D353_ARUDO</name>